<accession>A0A9P3WTN3</accession>
<dbReference type="RefSeq" id="WP_022621257.1">
    <property type="nucleotide sequence ID" value="NZ_BIOW01000029.1"/>
</dbReference>
<proteinExistence type="predicted"/>
<dbReference type="EMBL" id="DAEQIJ010000015">
    <property type="protein sequence ID" value="HBH2621151.1"/>
    <property type="molecule type" value="Genomic_DNA"/>
</dbReference>
<reference evidence="1" key="1">
    <citation type="journal article" date="2018" name="Genome Biol.">
        <title>SKESA: strategic k-mer extension for scrupulous assemblies.</title>
        <authorList>
            <person name="Souvorov A."/>
            <person name="Agarwala R."/>
            <person name="Lipman D.J."/>
        </authorList>
    </citation>
    <scope>NUCLEOTIDE SEQUENCE</scope>
    <source>
        <strain evidence="1">Clostridioides</strain>
    </source>
</reference>
<organism evidence="1 2">
    <name type="scientific">Clostridioides difficile</name>
    <name type="common">Peptoclostridium difficile</name>
    <dbReference type="NCBI Taxonomy" id="1496"/>
    <lineage>
        <taxon>Bacteria</taxon>
        <taxon>Bacillati</taxon>
        <taxon>Bacillota</taxon>
        <taxon>Clostridia</taxon>
        <taxon>Peptostreptococcales</taxon>
        <taxon>Peptostreptococcaceae</taxon>
        <taxon>Clostridioides</taxon>
    </lineage>
</organism>
<dbReference type="Proteomes" id="UP000879542">
    <property type="component" value="Unassembled WGS sequence"/>
</dbReference>
<name>A0A9P3WTN3_CLODI</name>
<reference evidence="1" key="2">
    <citation type="submission" date="2021-06" db="EMBL/GenBank/DDBJ databases">
        <authorList>
            <consortium name="NCBI Pathogen Detection Project"/>
        </authorList>
    </citation>
    <scope>NUCLEOTIDE SEQUENCE</scope>
    <source>
        <strain evidence="1">Clostridioides</strain>
    </source>
</reference>
<gene>
    <name evidence="1" type="ORF">KRQ00_002935</name>
</gene>
<evidence type="ECO:0000313" key="1">
    <source>
        <dbReference type="EMBL" id="HBH2621151.1"/>
    </source>
</evidence>
<sequence>MRKLRADKIIKTINRGITLNPQTITIEQEVKNIVDGAIEVTNEVKELTVVIYPEKTNDTVINSETIGTAYKNKNFGMVTDKEADLRLNTESNITFKCIEGTMKLNYVNPVVVEGKICGYICGLEKLD</sequence>
<protein>
    <submittedName>
        <fullName evidence="1">Uncharacterized protein</fullName>
    </submittedName>
</protein>
<comment type="caution">
    <text evidence="1">The sequence shown here is derived from an EMBL/GenBank/DDBJ whole genome shotgun (WGS) entry which is preliminary data.</text>
</comment>
<dbReference type="AlphaFoldDB" id="A0A9P3WTN3"/>
<evidence type="ECO:0000313" key="2">
    <source>
        <dbReference type="Proteomes" id="UP000879542"/>
    </source>
</evidence>